<keyword evidence="6" id="KW-0479">Metal-binding</keyword>
<dbReference type="GO" id="GO:0006882">
    <property type="term" value="P:intracellular zinc ion homeostasis"/>
    <property type="evidence" value="ECO:0007669"/>
    <property type="project" value="TreeGrafter"/>
</dbReference>
<dbReference type="PANTHER" id="PTHR20855">
    <property type="entry name" value="ADIPOR/PROGESTIN RECEPTOR-RELATED"/>
    <property type="match status" value="1"/>
</dbReference>
<feature type="binding site" evidence="6">
    <location>
        <position position="174"/>
    </location>
    <ligand>
        <name>Zn(2+)</name>
        <dbReference type="ChEBI" id="CHEBI:29105"/>
    </ligand>
</feature>
<evidence type="ECO:0000256" key="1">
    <source>
        <dbReference type="ARBA" id="ARBA00004141"/>
    </source>
</evidence>
<evidence type="ECO:0000313" key="9">
    <source>
        <dbReference type="Proteomes" id="UP000237441"/>
    </source>
</evidence>
<feature type="transmembrane region" description="Helical" evidence="7">
    <location>
        <begin position="153"/>
        <end position="177"/>
    </location>
</feature>
<evidence type="ECO:0000256" key="5">
    <source>
        <dbReference type="ARBA" id="ARBA00023136"/>
    </source>
</evidence>
<keyword evidence="6" id="KW-0862">Zinc</keyword>
<evidence type="ECO:0008006" key="10">
    <source>
        <dbReference type="Google" id="ProtNLM"/>
    </source>
</evidence>
<feature type="binding site" evidence="6">
    <location>
        <position position="324"/>
    </location>
    <ligand>
        <name>Zn(2+)</name>
        <dbReference type="ChEBI" id="CHEBI:29105"/>
    </ligand>
</feature>
<sequence>MHNSKLHPLVVTPLCSYTIASKSIRFSLGLPVMSLRKNSPISVMATEVASAPVTPPPSHEAVRKYGRATWLETPRLLFFHELPFWQQDNEHILSGYRPTSGSAWTSFTSLRYVNNQTVNTYSHLFGALIFLLLPFHFHHDIFPWQPNARKEDVLVVSIYCAGVAVCFIFSTIFHVLWNHSHDVSRFCNKLDYLGILVLMWGAGIPTIYYGFICNHSLRIMYWTMTTSTALCCTIFTLTPAFVTPEYRKIRASFYAGFGLSSIIFVVHGLILHGWELQKSRMSLVWMGWMATANLVGALIYAARIPERWVPYTFDNFGASHQILHVAVMIAAWIHFRGLMEAFHTIRSQNDICRGV</sequence>
<evidence type="ECO:0000256" key="7">
    <source>
        <dbReference type="SAM" id="Phobius"/>
    </source>
</evidence>
<dbReference type="AlphaFoldDB" id="A0A2S7YHY8"/>
<dbReference type="GO" id="GO:0046872">
    <property type="term" value="F:metal ion binding"/>
    <property type="evidence" value="ECO:0007669"/>
    <property type="project" value="UniProtKB-KW"/>
</dbReference>
<evidence type="ECO:0000256" key="2">
    <source>
        <dbReference type="ARBA" id="ARBA00007018"/>
    </source>
</evidence>
<comment type="subcellular location">
    <subcellularLocation>
        <location evidence="1">Membrane</location>
        <topology evidence="1">Multi-pass membrane protein</topology>
    </subcellularLocation>
</comment>
<feature type="transmembrane region" description="Helical" evidence="7">
    <location>
        <begin position="283"/>
        <end position="302"/>
    </location>
</feature>
<organism evidence="8 9">
    <name type="scientific">Beauveria bassiana</name>
    <name type="common">White muscardine disease fungus</name>
    <name type="synonym">Tritirachium shiotae</name>
    <dbReference type="NCBI Taxonomy" id="176275"/>
    <lineage>
        <taxon>Eukaryota</taxon>
        <taxon>Fungi</taxon>
        <taxon>Dikarya</taxon>
        <taxon>Ascomycota</taxon>
        <taxon>Pezizomycotina</taxon>
        <taxon>Sordariomycetes</taxon>
        <taxon>Hypocreomycetidae</taxon>
        <taxon>Hypocreales</taxon>
        <taxon>Cordycipitaceae</taxon>
        <taxon>Beauveria</taxon>
    </lineage>
</organism>
<comment type="caution">
    <text evidence="8">The sequence shown here is derived from an EMBL/GenBank/DDBJ whole genome shotgun (WGS) entry which is preliminary data.</text>
</comment>
<dbReference type="InterPro" id="IPR004254">
    <property type="entry name" value="AdipoR/HlyIII-related"/>
</dbReference>
<evidence type="ECO:0000256" key="3">
    <source>
        <dbReference type="ARBA" id="ARBA00022692"/>
    </source>
</evidence>
<dbReference type="Pfam" id="PF03006">
    <property type="entry name" value="HlyIII"/>
    <property type="match status" value="1"/>
</dbReference>
<protein>
    <recommendedName>
        <fullName evidence="10">Hemolysin-III channel protein Izh2</fullName>
    </recommendedName>
</protein>
<feature type="transmembrane region" description="Helical" evidence="7">
    <location>
        <begin position="219"/>
        <end position="241"/>
    </location>
</feature>
<comment type="similarity">
    <text evidence="2">Belongs to the ADIPOR family.</text>
</comment>
<dbReference type="PANTHER" id="PTHR20855:SF52">
    <property type="entry name" value="ADIPONECTIN RECEPTOR PROTEIN"/>
    <property type="match status" value="1"/>
</dbReference>
<keyword evidence="3 7" id="KW-0812">Transmembrane</keyword>
<accession>A0A2S7YHY8</accession>
<proteinExistence type="inferred from homology"/>
<dbReference type="OrthoDB" id="529367at2759"/>
<evidence type="ECO:0000256" key="4">
    <source>
        <dbReference type="ARBA" id="ARBA00022989"/>
    </source>
</evidence>
<evidence type="ECO:0000256" key="6">
    <source>
        <dbReference type="PIRSR" id="PIRSR604254-1"/>
    </source>
</evidence>
<reference evidence="8 9" key="1">
    <citation type="submission" date="2016-07" db="EMBL/GenBank/DDBJ databases">
        <title>Comparative genomics of the entomopathogenic fungus Beauveria bassiana.</title>
        <authorList>
            <person name="Valero Jimenez C.A."/>
            <person name="Zwaan B.J."/>
            <person name="Van Kan J.A."/>
            <person name="Takken W."/>
            <person name="Debets A.J."/>
            <person name="Schoustra S.E."/>
            <person name="Koenraadt C.J."/>
        </authorList>
    </citation>
    <scope>NUCLEOTIDE SEQUENCE [LARGE SCALE GENOMIC DNA]</scope>
    <source>
        <strain evidence="8 9">ARSEF 8028</strain>
    </source>
</reference>
<feature type="transmembrane region" description="Helical" evidence="7">
    <location>
        <begin position="192"/>
        <end position="212"/>
    </location>
</feature>
<name>A0A2S7YHY8_BEABA</name>
<dbReference type="Proteomes" id="UP000237441">
    <property type="component" value="Unassembled WGS sequence"/>
</dbReference>
<keyword evidence="5 7" id="KW-0472">Membrane</keyword>
<evidence type="ECO:0000313" key="8">
    <source>
        <dbReference type="EMBL" id="PQK15798.1"/>
    </source>
</evidence>
<keyword evidence="4 7" id="KW-1133">Transmembrane helix</keyword>
<dbReference type="GO" id="GO:0038023">
    <property type="term" value="F:signaling receptor activity"/>
    <property type="evidence" value="ECO:0007669"/>
    <property type="project" value="TreeGrafter"/>
</dbReference>
<feature type="binding site" evidence="6">
    <location>
        <position position="320"/>
    </location>
    <ligand>
        <name>Zn(2+)</name>
        <dbReference type="ChEBI" id="CHEBI:29105"/>
    </ligand>
</feature>
<gene>
    <name evidence="8" type="ORF">BB8028_0006g01200</name>
</gene>
<dbReference type="GO" id="GO:0016020">
    <property type="term" value="C:membrane"/>
    <property type="evidence" value="ECO:0007669"/>
    <property type="project" value="UniProtKB-SubCell"/>
</dbReference>
<feature type="transmembrane region" description="Helical" evidence="7">
    <location>
        <begin position="253"/>
        <end position="271"/>
    </location>
</feature>
<dbReference type="EMBL" id="JRHA01000006">
    <property type="protein sequence ID" value="PQK15798.1"/>
    <property type="molecule type" value="Genomic_DNA"/>
</dbReference>
<feature type="transmembrane region" description="Helical" evidence="7">
    <location>
        <begin position="121"/>
        <end position="141"/>
    </location>
</feature>